<gene>
    <name evidence="1" type="ORF">MC45_07440</name>
</gene>
<dbReference type="Gene3D" id="3.40.50.300">
    <property type="entry name" value="P-loop containing nucleotide triphosphate hydrolases"/>
    <property type="match status" value="1"/>
</dbReference>
<proteinExistence type="predicted"/>
<dbReference type="HOGENOM" id="CLU_106286_1_0_5"/>
<protein>
    <recommendedName>
        <fullName evidence="3">AAA family ATPase</fullName>
    </recommendedName>
</protein>
<dbReference type="eggNOG" id="COG0645">
    <property type="taxonomic scope" value="Bacteria"/>
</dbReference>
<evidence type="ECO:0000313" key="1">
    <source>
        <dbReference type="EMBL" id="AIT06244.1"/>
    </source>
</evidence>
<accession>A0A097EF96</accession>
<dbReference type="RefSeq" id="WP_038661383.1">
    <property type="nucleotide sequence ID" value="NZ_CP009571.1"/>
</dbReference>
<name>A0A097EF96_9SPHN</name>
<dbReference type="AlphaFoldDB" id="A0A097EF96"/>
<evidence type="ECO:0000313" key="2">
    <source>
        <dbReference type="Proteomes" id="UP000033200"/>
    </source>
</evidence>
<dbReference type="SUPFAM" id="SSF52540">
    <property type="entry name" value="P-loop containing nucleoside triphosphate hydrolases"/>
    <property type="match status" value="1"/>
</dbReference>
<sequence>MTLRRRIVIVSGAPGAGKTTLAVPLAQQLGFALFSKDLVKETLTDALGAGAGNLATSRRIGGAAMELLWMLARHTTQAVLEANFRPRSDYERAQLSALEATIAEVYCDCGPIEAARRFRDRAAIAGHHAAHPLKEMPPEMLAEYNRPVGIGNVIRVDTRVTVDLELVAEQVLRVFR</sequence>
<dbReference type="STRING" id="1549858.MC45_07440"/>
<dbReference type="Pfam" id="PF13671">
    <property type="entry name" value="AAA_33"/>
    <property type="match status" value="1"/>
</dbReference>
<dbReference type="EMBL" id="CP009571">
    <property type="protein sequence ID" value="AIT06244.1"/>
    <property type="molecule type" value="Genomic_DNA"/>
</dbReference>
<dbReference type="InterPro" id="IPR027417">
    <property type="entry name" value="P-loop_NTPase"/>
</dbReference>
<keyword evidence="2" id="KW-1185">Reference proteome</keyword>
<dbReference type="KEGG" id="stax:MC45_07440"/>
<reference evidence="1 2" key="1">
    <citation type="submission" date="2014-09" db="EMBL/GenBank/DDBJ databases">
        <title>Using Illumina technology Improving SMRT sequencing Genome Assembly by RASTools.</title>
        <authorList>
            <person name="Zhou Y."/>
            <person name="Ma T."/>
            <person name="Liu T."/>
        </authorList>
    </citation>
    <scope>NUCLEOTIDE SEQUENCE [LARGE SCALE GENOMIC DNA]</scope>
    <source>
        <strain evidence="1 2">ATCC 55669</strain>
    </source>
</reference>
<evidence type="ECO:0008006" key="3">
    <source>
        <dbReference type="Google" id="ProtNLM"/>
    </source>
</evidence>
<organism evidence="1 2">
    <name type="scientific">Sphingomonas taxi</name>
    <dbReference type="NCBI Taxonomy" id="1549858"/>
    <lineage>
        <taxon>Bacteria</taxon>
        <taxon>Pseudomonadati</taxon>
        <taxon>Pseudomonadota</taxon>
        <taxon>Alphaproteobacteria</taxon>
        <taxon>Sphingomonadales</taxon>
        <taxon>Sphingomonadaceae</taxon>
        <taxon>Sphingomonas</taxon>
    </lineage>
</organism>
<dbReference type="Proteomes" id="UP000033200">
    <property type="component" value="Chromosome"/>
</dbReference>